<gene>
    <name evidence="1" type="ORF">L1987_06171</name>
</gene>
<reference evidence="2" key="1">
    <citation type="journal article" date="2022" name="Mol. Ecol. Resour.">
        <title>The genomes of chicory, endive, great burdock and yacon provide insights into Asteraceae palaeo-polyploidization history and plant inulin production.</title>
        <authorList>
            <person name="Fan W."/>
            <person name="Wang S."/>
            <person name="Wang H."/>
            <person name="Wang A."/>
            <person name="Jiang F."/>
            <person name="Liu H."/>
            <person name="Zhao H."/>
            <person name="Xu D."/>
            <person name="Zhang Y."/>
        </authorList>
    </citation>
    <scope>NUCLEOTIDE SEQUENCE [LARGE SCALE GENOMIC DNA]</scope>
    <source>
        <strain evidence="2">cv. Yunnan</strain>
    </source>
</reference>
<protein>
    <submittedName>
        <fullName evidence="1">Uncharacterized protein</fullName>
    </submittedName>
</protein>
<organism evidence="1 2">
    <name type="scientific">Smallanthus sonchifolius</name>
    <dbReference type="NCBI Taxonomy" id="185202"/>
    <lineage>
        <taxon>Eukaryota</taxon>
        <taxon>Viridiplantae</taxon>
        <taxon>Streptophyta</taxon>
        <taxon>Embryophyta</taxon>
        <taxon>Tracheophyta</taxon>
        <taxon>Spermatophyta</taxon>
        <taxon>Magnoliopsida</taxon>
        <taxon>eudicotyledons</taxon>
        <taxon>Gunneridae</taxon>
        <taxon>Pentapetalae</taxon>
        <taxon>asterids</taxon>
        <taxon>campanulids</taxon>
        <taxon>Asterales</taxon>
        <taxon>Asteraceae</taxon>
        <taxon>Asteroideae</taxon>
        <taxon>Heliantheae alliance</taxon>
        <taxon>Millerieae</taxon>
        <taxon>Smallanthus</taxon>
    </lineage>
</organism>
<proteinExistence type="predicted"/>
<evidence type="ECO:0000313" key="2">
    <source>
        <dbReference type="Proteomes" id="UP001056120"/>
    </source>
</evidence>
<evidence type="ECO:0000313" key="1">
    <source>
        <dbReference type="EMBL" id="KAI3824702.1"/>
    </source>
</evidence>
<reference evidence="1 2" key="2">
    <citation type="journal article" date="2022" name="Mol. Ecol. Resour.">
        <title>The genomes of chicory, endive, great burdock and yacon provide insights into Asteraceae paleo-polyploidization history and plant inulin production.</title>
        <authorList>
            <person name="Fan W."/>
            <person name="Wang S."/>
            <person name="Wang H."/>
            <person name="Wang A."/>
            <person name="Jiang F."/>
            <person name="Liu H."/>
            <person name="Zhao H."/>
            <person name="Xu D."/>
            <person name="Zhang Y."/>
        </authorList>
    </citation>
    <scope>NUCLEOTIDE SEQUENCE [LARGE SCALE GENOMIC DNA]</scope>
    <source>
        <strain evidence="2">cv. Yunnan</strain>
        <tissue evidence="1">Leaves</tissue>
    </source>
</reference>
<dbReference type="Proteomes" id="UP001056120">
    <property type="component" value="Linkage Group LG02"/>
</dbReference>
<name>A0ACB9JXJ0_9ASTR</name>
<sequence length="121" mass="13206">MAVAGREIPNTNLKKHDGVRHPESLINHDRGYLVPCVGRGIKPKCKGWFNPFAYNPVIGGNDGGIIGGHRVPRFGSFGGGSYVPVVMTRLFQTLVLRSRILEVASPLRDRLIIEGVLGFSL</sequence>
<dbReference type="EMBL" id="CM042019">
    <property type="protein sequence ID" value="KAI3824702.1"/>
    <property type="molecule type" value="Genomic_DNA"/>
</dbReference>
<keyword evidence="2" id="KW-1185">Reference proteome</keyword>
<comment type="caution">
    <text evidence="1">The sequence shown here is derived from an EMBL/GenBank/DDBJ whole genome shotgun (WGS) entry which is preliminary data.</text>
</comment>
<accession>A0ACB9JXJ0</accession>